<dbReference type="SMART" id="SM00331">
    <property type="entry name" value="PP2C_SIG"/>
    <property type="match status" value="1"/>
</dbReference>
<evidence type="ECO:0000313" key="3">
    <source>
        <dbReference type="Proteomes" id="UP001237011"/>
    </source>
</evidence>
<gene>
    <name evidence="2" type="ORF">Q8852_03830</name>
</gene>
<dbReference type="PROSITE" id="PS51746">
    <property type="entry name" value="PPM_2"/>
    <property type="match status" value="1"/>
</dbReference>
<name>A0ABY9HB63_9MOLU</name>
<keyword evidence="3" id="KW-1185">Reference proteome</keyword>
<dbReference type="PANTHER" id="PTHR13832">
    <property type="entry name" value="PROTEIN PHOSPHATASE 2C"/>
    <property type="match status" value="1"/>
</dbReference>
<dbReference type="CDD" id="cd00143">
    <property type="entry name" value="PP2Cc"/>
    <property type="match status" value="1"/>
</dbReference>
<reference evidence="2" key="1">
    <citation type="submission" date="2023-08" db="EMBL/GenBank/DDBJ databases">
        <title>Complete genome sequence of Mycoplasma seminis 2200.</title>
        <authorList>
            <person name="Spergser J."/>
        </authorList>
    </citation>
    <scope>NUCLEOTIDE SEQUENCE [LARGE SCALE GENOMIC DNA]</scope>
    <source>
        <strain evidence="2">2200</strain>
    </source>
</reference>
<protein>
    <submittedName>
        <fullName evidence="2">Serine/threonine-protein phosphatase</fullName>
    </submittedName>
</protein>
<dbReference type="EMBL" id="CP132191">
    <property type="protein sequence ID" value="WLP85425.1"/>
    <property type="molecule type" value="Genomic_DNA"/>
</dbReference>
<sequence length="258" mass="28880">MTIKYFLDSLQGIRPKNDDRASVLQNSKATLAILCDGIGGHAFGDEAAQLVIDTFNDEFQNNFFIKNNLTAKQWIFSTFEKAKNRLKQEAFSDVNKNSMGTTAVGCLILYETKQIVVFNSGDSRCYIVNNTELVQITIDHNLENKLLADGLSSKDLELYKNINSNQLKALTSAVLPNYNTLIEIFEIPTKGFESINKILLTSDGVHGFMDKNELELFMLQNKDISIIGKEVLENAILSESTDNMTLIILELQHGGENE</sequence>
<dbReference type="Gene3D" id="3.60.40.10">
    <property type="entry name" value="PPM-type phosphatase domain"/>
    <property type="match status" value="1"/>
</dbReference>
<dbReference type="Pfam" id="PF13672">
    <property type="entry name" value="PP2C_2"/>
    <property type="match status" value="1"/>
</dbReference>
<evidence type="ECO:0000259" key="1">
    <source>
        <dbReference type="PROSITE" id="PS51746"/>
    </source>
</evidence>
<dbReference type="SUPFAM" id="SSF81606">
    <property type="entry name" value="PP2C-like"/>
    <property type="match status" value="1"/>
</dbReference>
<feature type="domain" description="PPM-type phosphatase" evidence="1">
    <location>
        <begin position="4"/>
        <end position="251"/>
    </location>
</feature>
<dbReference type="Proteomes" id="UP001237011">
    <property type="component" value="Chromosome"/>
</dbReference>
<proteinExistence type="predicted"/>
<dbReference type="InterPro" id="IPR036457">
    <property type="entry name" value="PPM-type-like_dom_sf"/>
</dbReference>
<evidence type="ECO:0000313" key="2">
    <source>
        <dbReference type="EMBL" id="WLP85425.1"/>
    </source>
</evidence>
<dbReference type="InterPro" id="IPR015655">
    <property type="entry name" value="PP2C"/>
</dbReference>
<accession>A0ABY9HB63</accession>
<dbReference type="RefSeq" id="WP_305937861.1">
    <property type="nucleotide sequence ID" value="NZ_CP132191.1"/>
</dbReference>
<dbReference type="PANTHER" id="PTHR13832:SF827">
    <property type="entry name" value="PROTEIN PHOSPHATASE 1L"/>
    <property type="match status" value="1"/>
</dbReference>
<dbReference type="InterPro" id="IPR001932">
    <property type="entry name" value="PPM-type_phosphatase-like_dom"/>
</dbReference>
<organism evidence="2 3">
    <name type="scientific">Mycoplasma seminis</name>
    <dbReference type="NCBI Taxonomy" id="512749"/>
    <lineage>
        <taxon>Bacteria</taxon>
        <taxon>Bacillati</taxon>
        <taxon>Mycoplasmatota</taxon>
        <taxon>Mollicutes</taxon>
        <taxon>Mycoplasmataceae</taxon>
        <taxon>Mycoplasma</taxon>
    </lineage>
</organism>
<dbReference type="SMART" id="SM00332">
    <property type="entry name" value="PP2Cc"/>
    <property type="match status" value="1"/>
</dbReference>